<keyword evidence="1" id="KW-0472">Membrane</keyword>
<dbReference type="WBParaSite" id="BXY_0093600.1">
    <property type="protein sequence ID" value="BXY_0093600.1"/>
    <property type="gene ID" value="BXY_0093600"/>
</dbReference>
<evidence type="ECO:0000313" key="6">
    <source>
        <dbReference type="WBParaSite" id="BXY_0093600.1"/>
    </source>
</evidence>
<dbReference type="AlphaFoldDB" id="A0A1I7RJQ4"/>
<dbReference type="Proteomes" id="UP000095284">
    <property type="component" value="Unplaced"/>
</dbReference>
<dbReference type="EMBL" id="CAJFCV020000006">
    <property type="protein sequence ID" value="CAG9128986.1"/>
    <property type="molecule type" value="Genomic_DNA"/>
</dbReference>
<dbReference type="PANTHER" id="PTHR22943">
    <property type="entry name" value="7-TRANSMEMBRANE DOMAIN RECEPTOR C.ELEGANS"/>
    <property type="match status" value="1"/>
</dbReference>
<dbReference type="Pfam" id="PF10326">
    <property type="entry name" value="7TM_GPCR_Str"/>
    <property type="match status" value="1"/>
</dbReference>
<dbReference type="SUPFAM" id="SSF81321">
    <property type="entry name" value="Family A G protein-coupled receptor-like"/>
    <property type="match status" value="1"/>
</dbReference>
<reference evidence="3" key="2">
    <citation type="submission" date="2020-08" db="EMBL/GenBank/DDBJ databases">
        <authorList>
            <person name="Kikuchi T."/>
        </authorList>
    </citation>
    <scope>NUCLEOTIDE SEQUENCE</scope>
    <source>
        <strain evidence="2">Ka4C1</strain>
    </source>
</reference>
<dbReference type="OrthoDB" id="5789073at2759"/>
<evidence type="ECO:0000313" key="4">
    <source>
        <dbReference type="Proteomes" id="UP000095284"/>
    </source>
</evidence>
<feature type="transmembrane region" description="Helical" evidence="1">
    <location>
        <begin position="63"/>
        <end position="86"/>
    </location>
</feature>
<keyword evidence="5" id="KW-1185">Reference proteome</keyword>
<keyword evidence="1" id="KW-1133">Transmembrane helix</keyword>
<organism evidence="4 6">
    <name type="scientific">Bursaphelenchus xylophilus</name>
    <name type="common">Pinewood nematode worm</name>
    <name type="synonym">Aphelenchoides xylophilus</name>
    <dbReference type="NCBI Taxonomy" id="6326"/>
    <lineage>
        <taxon>Eukaryota</taxon>
        <taxon>Metazoa</taxon>
        <taxon>Ecdysozoa</taxon>
        <taxon>Nematoda</taxon>
        <taxon>Chromadorea</taxon>
        <taxon>Rhabditida</taxon>
        <taxon>Tylenchina</taxon>
        <taxon>Tylenchomorpha</taxon>
        <taxon>Aphelenchoidea</taxon>
        <taxon>Aphelenchoididae</taxon>
        <taxon>Bursaphelenchus</taxon>
    </lineage>
</organism>
<dbReference type="PANTHER" id="PTHR22943:SF248">
    <property type="entry name" value="SEVEN TM RECEPTOR"/>
    <property type="match status" value="1"/>
</dbReference>
<evidence type="ECO:0000313" key="5">
    <source>
        <dbReference type="Proteomes" id="UP000659654"/>
    </source>
</evidence>
<reference evidence="6" key="1">
    <citation type="submission" date="2016-11" db="UniProtKB">
        <authorList>
            <consortium name="WormBaseParasite"/>
        </authorList>
    </citation>
    <scope>IDENTIFICATION</scope>
</reference>
<name>A0A1I7RJQ4_BURXY</name>
<feature type="transmembrane region" description="Helical" evidence="1">
    <location>
        <begin position="171"/>
        <end position="192"/>
    </location>
</feature>
<dbReference type="Proteomes" id="UP000582659">
    <property type="component" value="Unassembled WGS sequence"/>
</dbReference>
<feature type="transmembrane region" description="Helical" evidence="1">
    <location>
        <begin position="27"/>
        <end position="51"/>
    </location>
</feature>
<dbReference type="InterPro" id="IPR019428">
    <property type="entry name" value="7TM_GPCR_serpentine_rcpt_Str"/>
</dbReference>
<keyword evidence="1" id="KW-0812">Transmembrane</keyword>
<protein>
    <submittedName>
        <fullName evidence="2">(pine wood nematode) hypothetical protein</fullName>
    </submittedName>
</protein>
<evidence type="ECO:0000313" key="3">
    <source>
        <dbReference type="EMBL" id="CAG9128986.1"/>
    </source>
</evidence>
<feature type="transmembrane region" description="Helical" evidence="1">
    <location>
        <begin position="204"/>
        <end position="226"/>
    </location>
</feature>
<dbReference type="Proteomes" id="UP000659654">
    <property type="component" value="Unassembled WGS sequence"/>
</dbReference>
<evidence type="ECO:0000313" key="2">
    <source>
        <dbReference type="EMBL" id="CAD5233678.1"/>
    </source>
</evidence>
<feature type="transmembrane region" description="Helical" evidence="1">
    <location>
        <begin position="123"/>
        <end position="144"/>
    </location>
</feature>
<evidence type="ECO:0000256" key="1">
    <source>
        <dbReference type="SAM" id="Phobius"/>
    </source>
</evidence>
<accession>A0A1I7RJQ4</accession>
<gene>
    <name evidence="2" type="ORF">BXYJ_LOCUS13769</name>
</gene>
<sequence>MKVKDGVTMVEMQGLAAHLSYENRAKVMGIFVLSTCLINVVLPVQVYFRFYTLKTFQFLTTRMSLLLFIIAILSCCPAGLSCWQTYQWSASERAGFNFATLWYDEVPVPNLLVGDIRSIHHKLYFLLGASAVVTGYCLVLYYAYQTHRILKAKAAGLSEKTKRLQMQLSRFLTTQVLTHLVVYEVPVFWMIVSVMFRCDTGHHGYLMNIALSSLPIINPLMTLIIIGPYRRSIIGAFCCNKKRIFSQASFQQSQRLSTLNQQIT</sequence>
<proteinExistence type="predicted"/>
<dbReference type="EMBL" id="CAJFDI010000006">
    <property type="protein sequence ID" value="CAD5233678.1"/>
    <property type="molecule type" value="Genomic_DNA"/>
</dbReference>